<dbReference type="AlphaFoldDB" id="A0A1H8K2F0"/>
<dbReference type="STRING" id="34002.SAMN04489859_102016"/>
<reference evidence="1 2" key="1">
    <citation type="submission" date="2016-10" db="EMBL/GenBank/DDBJ databases">
        <authorList>
            <person name="de Groot N.N."/>
        </authorList>
    </citation>
    <scope>NUCLEOTIDE SEQUENCE [LARGE SCALE GENOMIC DNA]</scope>
    <source>
        <strain evidence="1 2">DSM 8512</strain>
    </source>
</reference>
<gene>
    <name evidence="1" type="ORF">SAMN04489859_102016</name>
</gene>
<organism evidence="1 2">
    <name type="scientific">Paracoccus alcaliphilus</name>
    <dbReference type="NCBI Taxonomy" id="34002"/>
    <lineage>
        <taxon>Bacteria</taxon>
        <taxon>Pseudomonadati</taxon>
        <taxon>Pseudomonadota</taxon>
        <taxon>Alphaproteobacteria</taxon>
        <taxon>Rhodobacterales</taxon>
        <taxon>Paracoccaceae</taxon>
        <taxon>Paracoccus</taxon>
    </lineage>
</organism>
<accession>A0A1H8K2F0</accession>
<proteinExistence type="predicted"/>
<keyword evidence="2" id="KW-1185">Reference proteome</keyword>
<sequence length="591" mass="65286">MATLDFTIFDGETPRIAPHLLPEQKAVLASNARLTGGSLKPMRGHNLVHQYQHDLNAIYRYGNTWLGWAGRANCVPGPIDADRLYITRETASPQVYMGATLEPLAFDRVATRPSVTLSGTVDDDTAETVMYAYTIVSIYGEETAPSNLSLPRKFSEGTQITVSDMPGSTVQNGRMILHKRLYRSQTSAAGVTDLYYIATVPVLDTTFVDVFGENPIAEPCPTKDFLPAPNDLRGLTGMANGIMAGFRGKEILFCEPYQPHAWPDGYRLVCDYSIVGLCAVGTSLIVLTKGAPYIIQGLHPDSMAMQKVESILPCLTPDSIVDMGAYAIYASNEGLVQISEGGAQLITRDLWAKDDWQALANAEYFAAGRYGDAYIFSTWDANPSRRFTFIVNVTGDQPSLVRCTELYRLFWNNPTNNFTFCVPQSDTDAIYRFDAPSGDTLQAIWRSKPFRYTAPVNYSAGLVEAGAASTPHRPSGTIDLIAIDEFTATLDDLTFTNDGPYRINATIPDELILWENEFRVSVQTEEGSWGGAEGFEIRFYGDGNLIYTKTGGANTPFRLPAGRYREWQIEIRSTVEIIRVAIGQSLSEVWR</sequence>
<evidence type="ECO:0000313" key="1">
    <source>
        <dbReference type="EMBL" id="SEN87150.1"/>
    </source>
</evidence>
<protein>
    <submittedName>
        <fullName evidence="1">Uncharacterized protein</fullName>
    </submittedName>
</protein>
<dbReference type="Proteomes" id="UP000199054">
    <property type="component" value="Unassembled WGS sequence"/>
</dbReference>
<dbReference type="RefSeq" id="WP_090613440.1">
    <property type="nucleotide sequence ID" value="NZ_CP067124.1"/>
</dbReference>
<dbReference type="EMBL" id="FODE01000020">
    <property type="protein sequence ID" value="SEN87150.1"/>
    <property type="molecule type" value="Genomic_DNA"/>
</dbReference>
<dbReference type="OrthoDB" id="8871616at2"/>
<name>A0A1H8K2F0_9RHOB</name>
<evidence type="ECO:0000313" key="2">
    <source>
        <dbReference type="Proteomes" id="UP000199054"/>
    </source>
</evidence>